<evidence type="ECO:0000313" key="2">
    <source>
        <dbReference type="Proteomes" id="UP000479000"/>
    </source>
</evidence>
<sequence>MSNTSTGLHIGDVIDSHHQCRDMIVRRDQITFPIAGWLMGKTMPSSSDGL</sequence>
<organism evidence="1 2">
    <name type="scientific">Nesidiocoris tenuis</name>
    <dbReference type="NCBI Taxonomy" id="355587"/>
    <lineage>
        <taxon>Eukaryota</taxon>
        <taxon>Metazoa</taxon>
        <taxon>Ecdysozoa</taxon>
        <taxon>Arthropoda</taxon>
        <taxon>Hexapoda</taxon>
        <taxon>Insecta</taxon>
        <taxon>Pterygota</taxon>
        <taxon>Neoptera</taxon>
        <taxon>Paraneoptera</taxon>
        <taxon>Hemiptera</taxon>
        <taxon>Heteroptera</taxon>
        <taxon>Panheteroptera</taxon>
        <taxon>Cimicomorpha</taxon>
        <taxon>Miridae</taxon>
        <taxon>Dicyphina</taxon>
        <taxon>Nesidiocoris</taxon>
    </lineage>
</organism>
<accession>A0A6H5GRE1</accession>
<dbReference type="EMBL" id="CADCXU010016599">
    <property type="protein sequence ID" value="CAB0005750.1"/>
    <property type="molecule type" value="Genomic_DNA"/>
</dbReference>
<gene>
    <name evidence="1" type="ORF">NTEN_LOCUS11227</name>
</gene>
<keyword evidence="2" id="KW-1185">Reference proteome</keyword>
<proteinExistence type="predicted"/>
<evidence type="ECO:0000313" key="1">
    <source>
        <dbReference type="EMBL" id="CAB0005750.1"/>
    </source>
</evidence>
<dbReference type="AlphaFoldDB" id="A0A6H5GRE1"/>
<protein>
    <submittedName>
        <fullName evidence="1">Uncharacterized protein</fullName>
    </submittedName>
</protein>
<reference evidence="1 2" key="1">
    <citation type="submission" date="2020-02" db="EMBL/GenBank/DDBJ databases">
        <authorList>
            <person name="Ferguson B K."/>
        </authorList>
    </citation>
    <scope>NUCLEOTIDE SEQUENCE [LARGE SCALE GENOMIC DNA]</scope>
</reference>
<feature type="non-terminal residue" evidence="1">
    <location>
        <position position="50"/>
    </location>
</feature>
<name>A0A6H5GRE1_9HEMI</name>
<dbReference type="Proteomes" id="UP000479000">
    <property type="component" value="Unassembled WGS sequence"/>
</dbReference>